<reference evidence="1 2" key="1">
    <citation type="journal article" date="2016" name="Nat. Commun.">
        <title>Thousands of microbial genomes shed light on interconnected biogeochemical processes in an aquifer system.</title>
        <authorList>
            <person name="Anantharaman K."/>
            <person name="Brown C.T."/>
            <person name="Hug L.A."/>
            <person name="Sharon I."/>
            <person name="Castelle C.J."/>
            <person name="Probst A.J."/>
            <person name="Thomas B.C."/>
            <person name="Singh A."/>
            <person name="Wilkins M.J."/>
            <person name="Karaoz U."/>
            <person name="Brodie E.L."/>
            <person name="Williams K.H."/>
            <person name="Hubbard S.S."/>
            <person name="Banfield J.F."/>
        </authorList>
    </citation>
    <scope>NUCLEOTIDE SEQUENCE [LARGE SCALE GENOMIC DNA]</scope>
</reference>
<proteinExistence type="predicted"/>
<comment type="caution">
    <text evidence="1">The sequence shown here is derived from an EMBL/GenBank/DDBJ whole genome shotgun (WGS) entry which is preliminary data.</text>
</comment>
<sequence length="89" mass="10366">MPQKSKLTNFSDIIKSRQKVKAPAYPWQELALRIIAELGVPNNKRNSVFKVCKENPRDFIIQCLDDTKELCQTGQCWKYFFKIANSSKK</sequence>
<evidence type="ECO:0000313" key="1">
    <source>
        <dbReference type="EMBL" id="OGM90195.1"/>
    </source>
</evidence>
<organism evidence="1 2">
    <name type="scientific">Candidatus Wolfebacteria bacterium RBG_13_41_7</name>
    <dbReference type="NCBI Taxonomy" id="1802554"/>
    <lineage>
        <taxon>Bacteria</taxon>
        <taxon>Candidatus Wolfeibacteriota</taxon>
    </lineage>
</organism>
<protein>
    <submittedName>
        <fullName evidence="1">Uncharacterized protein</fullName>
    </submittedName>
</protein>
<dbReference type="Proteomes" id="UP000182002">
    <property type="component" value="Unassembled WGS sequence"/>
</dbReference>
<dbReference type="EMBL" id="MGIO01000008">
    <property type="protein sequence ID" value="OGM90195.1"/>
    <property type="molecule type" value="Genomic_DNA"/>
</dbReference>
<evidence type="ECO:0000313" key="2">
    <source>
        <dbReference type="Proteomes" id="UP000182002"/>
    </source>
</evidence>
<name>A0A1F8DQV6_9BACT</name>
<accession>A0A1F8DQV6</accession>
<dbReference type="AlphaFoldDB" id="A0A1F8DQV6"/>
<gene>
    <name evidence="1" type="ORF">A3J77_00305</name>
</gene>